<name>A0A655SNG6_VIBCL</name>
<proteinExistence type="predicted"/>
<reference evidence="1 2" key="1">
    <citation type="submission" date="2015-07" db="EMBL/GenBank/DDBJ databases">
        <authorList>
            <consortium name="Pathogen Informatics"/>
        </authorList>
    </citation>
    <scope>NUCLEOTIDE SEQUENCE [LARGE SCALE GENOMIC DNA]</scope>
    <source>
        <strain evidence="1 2">A51</strain>
    </source>
</reference>
<evidence type="ECO:0000313" key="1">
    <source>
        <dbReference type="EMBL" id="CSB24641.1"/>
    </source>
</evidence>
<sequence length="30" mass="3144">MLLQVKLIAGTQQRLVALPCCGMGMAAQVV</sequence>
<dbReference type="Proteomes" id="UP000044806">
    <property type="component" value="Unassembled WGS sequence"/>
</dbReference>
<dbReference type="AlphaFoldDB" id="A0A655SNG6"/>
<gene>
    <name evidence="1" type="ORF">ERS013165_03984</name>
</gene>
<accession>A0A655SNG6</accession>
<evidence type="ECO:0000313" key="2">
    <source>
        <dbReference type="Proteomes" id="UP000044806"/>
    </source>
</evidence>
<dbReference type="EMBL" id="CWOW01000107">
    <property type="protein sequence ID" value="CSB24641.1"/>
    <property type="molecule type" value="Genomic_DNA"/>
</dbReference>
<protein>
    <submittedName>
        <fullName evidence="1">Uncharacterized protein</fullName>
    </submittedName>
</protein>
<organism evidence="1 2">
    <name type="scientific">Vibrio cholerae</name>
    <dbReference type="NCBI Taxonomy" id="666"/>
    <lineage>
        <taxon>Bacteria</taxon>
        <taxon>Pseudomonadati</taxon>
        <taxon>Pseudomonadota</taxon>
        <taxon>Gammaproteobacteria</taxon>
        <taxon>Vibrionales</taxon>
        <taxon>Vibrionaceae</taxon>
        <taxon>Vibrio</taxon>
    </lineage>
</organism>